<dbReference type="InterPro" id="IPR029020">
    <property type="entry name" value="Ammonium/urea_transptr"/>
</dbReference>
<name>A0A941W0U6_9BACT</name>
<feature type="transmembrane region" description="Helical" evidence="8">
    <location>
        <begin position="304"/>
        <end position="321"/>
    </location>
</feature>
<feature type="transmembrane region" description="Helical" evidence="8">
    <location>
        <begin position="280"/>
        <end position="298"/>
    </location>
</feature>
<evidence type="ECO:0000256" key="1">
    <source>
        <dbReference type="ARBA" id="ARBA00004141"/>
    </source>
</evidence>
<evidence type="ECO:0000313" key="11">
    <source>
        <dbReference type="Proteomes" id="UP000722750"/>
    </source>
</evidence>
<keyword evidence="4 8" id="KW-0812">Transmembrane</keyword>
<evidence type="ECO:0000256" key="5">
    <source>
        <dbReference type="ARBA" id="ARBA00022989"/>
    </source>
</evidence>
<feature type="domain" description="Ammonium transporter AmtB-like" evidence="9">
    <location>
        <begin position="35"/>
        <end position="432"/>
    </location>
</feature>
<evidence type="ECO:0000256" key="3">
    <source>
        <dbReference type="ARBA" id="ARBA00022448"/>
    </source>
</evidence>
<dbReference type="PANTHER" id="PTHR43029">
    <property type="entry name" value="AMMONIUM TRANSPORTER MEP2"/>
    <property type="match status" value="1"/>
</dbReference>
<comment type="subcellular location">
    <subcellularLocation>
        <location evidence="8">Cell membrane</location>
        <topology evidence="8">Multi-pass membrane protein</topology>
    </subcellularLocation>
    <subcellularLocation>
        <location evidence="1">Membrane</location>
        <topology evidence="1">Multi-pass membrane protein</topology>
    </subcellularLocation>
</comment>
<keyword evidence="6 8" id="KW-0472">Membrane</keyword>
<feature type="transmembrane region" description="Helical" evidence="8">
    <location>
        <begin position="148"/>
        <end position="166"/>
    </location>
</feature>
<dbReference type="GO" id="GO:0008519">
    <property type="term" value="F:ammonium channel activity"/>
    <property type="evidence" value="ECO:0007669"/>
    <property type="project" value="InterPro"/>
</dbReference>
<feature type="transmembrane region" description="Helical" evidence="8">
    <location>
        <begin position="218"/>
        <end position="237"/>
    </location>
</feature>
<proteinExistence type="inferred from homology"/>
<feature type="transmembrane region" description="Helical" evidence="8">
    <location>
        <begin position="34"/>
        <end position="55"/>
    </location>
</feature>
<keyword evidence="7 8" id="KW-0924">Ammonia transport</keyword>
<dbReference type="Proteomes" id="UP000722750">
    <property type="component" value="Unassembled WGS sequence"/>
</dbReference>
<evidence type="ECO:0000256" key="2">
    <source>
        <dbReference type="ARBA" id="ARBA00005887"/>
    </source>
</evidence>
<dbReference type="GO" id="GO:0005886">
    <property type="term" value="C:plasma membrane"/>
    <property type="evidence" value="ECO:0007669"/>
    <property type="project" value="UniProtKB-SubCell"/>
</dbReference>
<evidence type="ECO:0000256" key="6">
    <source>
        <dbReference type="ARBA" id="ARBA00023136"/>
    </source>
</evidence>
<comment type="similarity">
    <text evidence="2 8">Belongs to the ammonia transporter channel (TC 1.A.11.2) family.</text>
</comment>
<feature type="transmembrane region" description="Helical" evidence="8">
    <location>
        <begin position="186"/>
        <end position="206"/>
    </location>
</feature>
<dbReference type="PANTHER" id="PTHR43029:SF10">
    <property type="entry name" value="AMMONIUM TRANSPORTER MEP2"/>
    <property type="match status" value="1"/>
</dbReference>
<organism evidence="10 11">
    <name type="scientific">Candidatus Scalindua arabica</name>
    <dbReference type="NCBI Taxonomy" id="1127984"/>
    <lineage>
        <taxon>Bacteria</taxon>
        <taxon>Pseudomonadati</taxon>
        <taxon>Planctomycetota</taxon>
        <taxon>Candidatus Brocadiia</taxon>
        <taxon>Candidatus Brocadiales</taxon>
        <taxon>Candidatus Scalinduaceae</taxon>
        <taxon>Candidatus Scalindua</taxon>
    </lineage>
</organism>
<evidence type="ECO:0000313" key="10">
    <source>
        <dbReference type="EMBL" id="MBS1257433.1"/>
    </source>
</evidence>
<keyword evidence="3 8" id="KW-0813">Transport</keyword>
<accession>A0A941W0U6</accession>
<dbReference type="NCBIfam" id="TIGR00836">
    <property type="entry name" value="amt"/>
    <property type="match status" value="1"/>
</dbReference>
<dbReference type="InterPro" id="IPR024041">
    <property type="entry name" value="NH4_transpt_AmtB-like_dom"/>
</dbReference>
<feature type="transmembrane region" description="Helical" evidence="8">
    <location>
        <begin position="67"/>
        <end position="89"/>
    </location>
</feature>
<keyword evidence="5 8" id="KW-1133">Transmembrane helix</keyword>
<sequence length="444" mass="47305">MKKIGYLTILIFVFMLIKSSMVWAGDGVLDKGDNAWILASAALVLLMTPGLCLFYGGLCSVRNIVNMLMMCFMCISIVSVQWILFGYSLSFSDGNWFFGDLSKIGLMGITPDSLSGSISEYTFMIFQCMFAVITAALVLGAVEGRMKFSAVLLFVPLFATFVYDPICHWQWCETGWMYKWGVLDFAGGLVVHVCCGAGALTLAIMLGSRKRQNITPPCNLPMVCLGTGLLWFGWFGFNGGSALAADGRAAFAFAITNTAAATAAFVWIVCEWIGTGKPTFLGALTGAIAGLATITPASGFVGPLGAIQIGIMAGVGCYFAVTKLKPLFGFDDALDVVGVHAIGGTIGTFAAGLYCTKMVMGPDGVDGLFIGWGAEGLEQLGKQCVGILATWAFTVAVCIIIALIVKYTVGLRTTEAEEDKGLDITQHGEIAYHLELEATSTLRR</sequence>
<reference evidence="10" key="1">
    <citation type="journal article" date="2021" name="ISME J.">
        <title>Fine-scale metabolic discontinuity in a stratified prokaryote microbiome of a Red Sea deep halocline.</title>
        <authorList>
            <person name="Michoud G."/>
            <person name="Ngugi D.K."/>
            <person name="Barozzi A."/>
            <person name="Merlino G."/>
            <person name="Calleja M.L."/>
            <person name="Delgado-Huertas A."/>
            <person name="Moran X.A.G."/>
            <person name="Daffonchio D."/>
        </authorList>
    </citation>
    <scope>NUCLEOTIDE SEQUENCE</scope>
    <source>
        <strain evidence="10">SuakinDeep_MAG55_1</strain>
    </source>
</reference>
<comment type="caution">
    <text evidence="10">The sequence shown here is derived from an EMBL/GenBank/DDBJ whole genome shotgun (WGS) entry which is preliminary data.</text>
</comment>
<dbReference type="Gene3D" id="1.10.3430.10">
    <property type="entry name" value="Ammonium transporter AmtB like domains"/>
    <property type="match status" value="1"/>
</dbReference>
<feature type="transmembrane region" description="Helical" evidence="8">
    <location>
        <begin position="333"/>
        <end position="354"/>
    </location>
</feature>
<dbReference type="EMBL" id="JAANXD010000025">
    <property type="protein sequence ID" value="MBS1257433.1"/>
    <property type="molecule type" value="Genomic_DNA"/>
</dbReference>
<evidence type="ECO:0000256" key="8">
    <source>
        <dbReference type="RuleBase" id="RU362002"/>
    </source>
</evidence>
<dbReference type="Pfam" id="PF00909">
    <property type="entry name" value="Ammonium_transp"/>
    <property type="match status" value="1"/>
</dbReference>
<protein>
    <recommendedName>
        <fullName evidence="8">Ammonium transporter</fullName>
    </recommendedName>
</protein>
<gene>
    <name evidence="10" type="ORF">MAG551_00477</name>
</gene>
<feature type="transmembrane region" description="Helical" evidence="8">
    <location>
        <begin position="249"/>
        <end position="268"/>
    </location>
</feature>
<evidence type="ECO:0000256" key="7">
    <source>
        <dbReference type="ARBA" id="ARBA00023177"/>
    </source>
</evidence>
<feature type="transmembrane region" description="Helical" evidence="8">
    <location>
        <begin position="121"/>
        <end position="141"/>
    </location>
</feature>
<dbReference type="AlphaFoldDB" id="A0A941W0U6"/>
<feature type="transmembrane region" description="Helical" evidence="8">
    <location>
        <begin position="385"/>
        <end position="405"/>
    </location>
</feature>
<evidence type="ECO:0000256" key="4">
    <source>
        <dbReference type="ARBA" id="ARBA00022692"/>
    </source>
</evidence>
<evidence type="ECO:0000259" key="9">
    <source>
        <dbReference type="Pfam" id="PF00909"/>
    </source>
</evidence>
<dbReference type="SUPFAM" id="SSF111352">
    <property type="entry name" value="Ammonium transporter"/>
    <property type="match status" value="1"/>
</dbReference>
<dbReference type="InterPro" id="IPR001905">
    <property type="entry name" value="Ammonium_transpt"/>
</dbReference>